<dbReference type="CDD" id="cd13401">
    <property type="entry name" value="Slt70-like"/>
    <property type="match status" value="1"/>
</dbReference>
<dbReference type="EC" id="3.2.1.-" evidence="6"/>
<dbReference type="SUPFAM" id="SSF53955">
    <property type="entry name" value="Lysozyme-like"/>
    <property type="match status" value="1"/>
</dbReference>
<keyword evidence="3" id="KW-0472">Membrane</keyword>
<evidence type="ECO:0000259" key="5">
    <source>
        <dbReference type="Pfam" id="PF14718"/>
    </source>
</evidence>
<gene>
    <name evidence="6" type="ORF">RRSL_04376</name>
</gene>
<evidence type="ECO:0000313" key="7">
    <source>
        <dbReference type="Proteomes" id="UP000005933"/>
    </source>
</evidence>
<dbReference type="PANTHER" id="PTHR37423">
    <property type="entry name" value="SOLUBLE LYTIC MUREIN TRANSGLYCOSYLASE-RELATED"/>
    <property type="match status" value="1"/>
</dbReference>
<dbReference type="GO" id="GO:0004553">
    <property type="term" value="F:hydrolase activity, hydrolyzing O-glycosyl compounds"/>
    <property type="evidence" value="ECO:0007669"/>
    <property type="project" value="InterPro"/>
</dbReference>
<dbReference type="Gene3D" id="1.25.20.10">
    <property type="entry name" value="Bacterial muramidases"/>
    <property type="match status" value="1"/>
</dbReference>
<keyword evidence="3" id="KW-1133">Transmembrane helix</keyword>
<evidence type="ECO:0000259" key="4">
    <source>
        <dbReference type="Pfam" id="PF01464"/>
    </source>
</evidence>
<dbReference type="AlphaFoldDB" id="A0AB33VKJ3"/>
<dbReference type="Gene3D" id="1.10.1240.20">
    <property type="entry name" value="Lytic transglycosylase, superhelical linker domain"/>
    <property type="match status" value="1"/>
</dbReference>
<dbReference type="PANTHER" id="PTHR37423:SF5">
    <property type="entry name" value="SOLUBLE LYTIC MUREIN TRANSGLYCOSYLASE"/>
    <property type="match status" value="1"/>
</dbReference>
<dbReference type="InterPro" id="IPR023346">
    <property type="entry name" value="Lysozyme-like_dom_sf"/>
</dbReference>
<keyword evidence="2" id="KW-0732">Signal</keyword>
<dbReference type="Gene3D" id="1.10.530.10">
    <property type="match status" value="1"/>
</dbReference>
<evidence type="ECO:0000256" key="1">
    <source>
        <dbReference type="ARBA" id="ARBA00007734"/>
    </source>
</evidence>
<keyword evidence="6" id="KW-0326">Glycosidase</keyword>
<evidence type="ECO:0000256" key="3">
    <source>
        <dbReference type="SAM" id="Phobius"/>
    </source>
</evidence>
<feature type="transmembrane region" description="Helical" evidence="3">
    <location>
        <begin position="22"/>
        <end position="45"/>
    </location>
</feature>
<organism evidence="6 7">
    <name type="scientific">Ralstonia solanacearum (strain UW551)</name>
    <dbReference type="NCBI Taxonomy" id="342110"/>
    <lineage>
        <taxon>Bacteria</taxon>
        <taxon>Pseudomonadati</taxon>
        <taxon>Pseudomonadota</taxon>
        <taxon>Betaproteobacteria</taxon>
        <taxon>Burkholderiales</taxon>
        <taxon>Burkholderiaceae</taxon>
        <taxon>Ralstonia</taxon>
        <taxon>Ralstonia solanacearum species complex</taxon>
    </lineage>
</organism>
<dbReference type="Pfam" id="PF01464">
    <property type="entry name" value="SLT"/>
    <property type="match status" value="1"/>
</dbReference>
<dbReference type="GO" id="GO:0042597">
    <property type="term" value="C:periplasmic space"/>
    <property type="evidence" value="ECO:0007669"/>
    <property type="project" value="InterPro"/>
</dbReference>
<accession>A0AB33VKJ3</accession>
<evidence type="ECO:0000313" key="6">
    <source>
        <dbReference type="EMBL" id="EAP74525.1"/>
    </source>
</evidence>
<name>A0AB33VKJ3_RALSU</name>
<dbReference type="EMBL" id="AAKL01000003">
    <property type="protein sequence ID" value="EAP74525.1"/>
    <property type="molecule type" value="Genomic_DNA"/>
</dbReference>
<dbReference type="Pfam" id="PF14718">
    <property type="entry name" value="SLT_L"/>
    <property type="match status" value="1"/>
</dbReference>
<feature type="domain" description="Lytic transglycosylase superhelical linker" evidence="5">
    <location>
        <begin position="419"/>
        <end position="474"/>
    </location>
</feature>
<sequence length="665" mass="74097">MAWDNQRTVTVMGQEMTVKGKAVYRAVALAFAGVIGMGAVGPVPLAVAGKRPVLQVIPTNPDDAFVELRNAARRNDVARSWELADSLSDYPIQSYVQYFRIKPQLFDASGYARIDAPEDAIRPFLQRYKGEAIADRLRNDWLLVLGKKRDWATFDAEYLQFVLKDDTQVECYALMSRATRGQNVAADARNTLSDPKGYGEGCVDLIGYLAQSSQFTRADVAFAARLSLEQNLVTQAARIAAVLPEGDRVDNDTLANVTRMARSDPSQATAYLMAQSGGLSKEEQGAGWGVIGQYAAKKQTPDALDAYRRQMTLGGDAWLSDESQEWRVRTALRAGDWKMVRQAIESMRAPLRSRDPAWTYWYGRALQADNRNDEARQQFQSIAGQFNFYGQLALEELGQRISVPPRTAVTDAEIDPMGRNHPGFGRAKRLYDLNLRFEGNREWNWELRNMSDRELLAAAEYGRKLGMLDRTVNSADKTRAEHDFSLRFPMPFRNVVERNADAVGLDVAWTYGLIRQESRFIMDARSSVGASGLMQVMPETAKRVAKKIGLPAFRPSQMSDIDTNVLLGTSYLSMILTDLDSSMTLATAGYNAGPGRPKRWRSTLTRPVEGAIFAETIPFNETRTYVKNVLSNATYYGALLTGRPQSLKDRLGKVAPEAVTPDDLP</sequence>
<keyword evidence="3" id="KW-0812">Transmembrane</keyword>
<dbReference type="InterPro" id="IPR012289">
    <property type="entry name" value="Lytic_TGlycosylase_superhlx_L"/>
</dbReference>
<comment type="caution">
    <text evidence="6">The sequence shown here is derived from an EMBL/GenBank/DDBJ whole genome shotgun (WGS) entry which is preliminary data.</text>
</comment>
<keyword evidence="6" id="KW-0378">Hydrolase</keyword>
<dbReference type="Proteomes" id="UP000005933">
    <property type="component" value="Unassembled WGS sequence"/>
</dbReference>
<comment type="similarity">
    <text evidence="1">Belongs to the transglycosylase Slt family.</text>
</comment>
<reference evidence="6 7" key="1">
    <citation type="journal article" date="2006" name="Mol. Plant Microbe Interact.">
        <title>Identification of open reading frames unique to a select agent: Ralstonia solanacearum race 3 biovar 2.</title>
        <authorList>
            <person name="Gabriel D.W."/>
            <person name="Allen C."/>
            <person name="Schell M."/>
            <person name="Denny T.P."/>
            <person name="Greenberg J.T."/>
            <person name="Duan Y.P."/>
            <person name="Flores-Cruz Z."/>
            <person name="Huang Q."/>
            <person name="Clifford J.M."/>
            <person name="Presting G."/>
            <person name="Gonzalez E.T."/>
            <person name="Reddy J."/>
            <person name="Elphinstone J."/>
            <person name="Swanson J."/>
            <person name="Yao J."/>
            <person name="Mulholland V."/>
            <person name="Liu L."/>
            <person name="Farmerie W."/>
            <person name="Patnaikuni M."/>
            <person name="Balogh B."/>
            <person name="Norman D."/>
            <person name="Alvarez A."/>
            <person name="Castillo J.A."/>
            <person name="Jones J."/>
            <person name="Saddler G."/>
            <person name="Walunas T."/>
            <person name="Zhukov A."/>
            <person name="Mikhailova N."/>
        </authorList>
    </citation>
    <scope>NUCLEOTIDE SEQUENCE [LARGE SCALE GENOMIC DNA]</scope>
    <source>
        <strain evidence="6 7">UW551</strain>
    </source>
</reference>
<dbReference type="SUPFAM" id="SSF48435">
    <property type="entry name" value="Bacterial muramidases"/>
    <property type="match status" value="1"/>
</dbReference>
<feature type="domain" description="Transglycosylase SLT" evidence="4">
    <location>
        <begin position="498"/>
        <end position="602"/>
    </location>
</feature>
<dbReference type="InterPro" id="IPR008258">
    <property type="entry name" value="Transglycosylase_SLT_dom_1"/>
</dbReference>
<evidence type="ECO:0000256" key="2">
    <source>
        <dbReference type="ARBA" id="ARBA00022729"/>
    </source>
</evidence>
<proteinExistence type="inferred from homology"/>
<dbReference type="InterPro" id="IPR037061">
    <property type="entry name" value="Lytic_TGlycoase_superhlx_L_sf"/>
</dbReference>
<protein>
    <submittedName>
        <fullName evidence="6">Soluble lytic murein transglycosylase</fullName>
        <ecNumber evidence="6">3.2.1.-</ecNumber>
    </submittedName>
</protein>
<dbReference type="InterPro" id="IPR008939">
    <property type="entry name" value="Lytic_TGlycosylase_superhlx_U"/>
</dbReference>